<name>A0ABX3MIH8_9RHOB</name>
<reference evidence="1 2" key="1">
    <citation type="submission" date="2016-11" db="EMBL/GenBank/DDBJ databases">
        <title>A multilocus sequence analysis scheme for characterization of bacteria in the genus Thioclava.</title>
        <authorList>
            <person name="Liu Y."/>
            <person name="Shao Z."/>
        </authorList>
    </citation>
    <scope>NUCLEOTIDE SEQUENCE [LARGE SCALE GENOMIC DNA]</scope>
    <source>
        <strain evidence="1 2">11.10-0-13</strain>
    </source>
</reference>
<keyword evidence="2" id="KW-1185">Reference proteome</keyword>
<evidence type="ECO:0000313" key="2">
    <source>
        <dbReference type="Proteomes" id="UP000242224"/>
    </source>
</evidence>
<sequence>MESCATMFQGRVATLAPGHGDLFVLTLLGDRVLAYEPITVYDRAVRRANELAKVRSERPFTVKVLALSGREARKLLGISGGISSLAPHEYAELREQIRANCIAALETCRDPHVMADAYDVLRWLGAVQ</sequence>
<dbReference type="EMBL" id="MPZS01000003">
    <property type="protein sequence ID" value="OOY11365.1"/>
    <property type="molecule type" value="Genomic_DNA"/>
</dbReference>
<organism evidence="1 2">
    <name type="scientific">Thioclava marina</name>
    <dbReference type="NCBI Taxonomy" id="1915077"/>
    <lineage>
        <taxon>Bacteria</taxon>
        <taxon>Pseudomonadati</taxon>
        <taxon>Pseudomonadota</taxon>
        <taxon>Alphaproteobacteria</taxon>
        <taxon>Rhodobacterales</taxon>
        <taxon>Paracoccaceae</taxon>
        <taxon>Thioclava</taxon>
    </lineage>
</organism>
<gene>
    <name evidence="1" type="ORF">BMG00_16735</name>
</gene>
<protein>
    <submittedName>
        <fullName evidence="1">Uncharacterized protein</fullName>
    </submittedName>
</protein>
<dbReference type="Proteomes" id="UP000242224">
    <property type="component" value="Unassembled WGS sequence"/>
</dbReference>
<evidence type="ECO:0000313" key="1">
    <source>
        <dbReference type="EMBL" id="OOY11365.1"/>
    </source>
</evidence>
<proteinExistence type="predicted"/>
<comment type="caution">
    <text evidence="1">The sequence shown here is derived from an EMBL/GenBank/DDBJ whole genome shotgun (WGS) entry which is preliminary data.</text>
</comment>
<accession>A0ABX3MIH8</accession>